<evidence type="ECO:0000313" key="3">
    <source>
        <dbReference type="EMBL" id="TDQ62488.1"/>
    </source>
</evidence>
<organism evidence="3 4">
    <name type="scientific">Actinomycetospora succinea</name>
    <dbReference type="NCBI Taxonomy" id="663603"/>
    <lineage>
        <taxon>Bacteria</taxon>
        <taxon>Bacillati</taxon>
        <taxon>Actinomycetota</taxon>
        <taxon>Actinomycetes</taxon>
        <taxon>Pseudonocardiales</taxon>
        <taxon>Pseudonocardiaceae</taxon>
        <taxon>Actinomycetospora</taxon>
    </lineage>
</organism>
<dbReference type="PANTHER" id="PTHR31435">
    <property type="entry name" value="PROTEIN NATD1"/>
    <property type="match status" value="1"/>
</dbReference>
<dbReference type="AlphaFoldDB" id="A0A4R6VGR2"/>
<evidence type="ECO:0000313" key="4">
    <source>
        <dbReference type="Proteomes" id="UP000295705"/>
    </source>
</evidence>
<comment type="caution">
    <text evidence="3">The sequence shown here is derived from an EMBL/GenBank/DDBJ whole genome shotgun (WGS) entry which is preliminary data.</text>
</comment>
<dbReference type="SUPFAM" id="SSF55729">
    <property type="entry name" value="Acyl-CoA N-acyltransferases (Nat)"/>
    <property type="match status" value="1"/>
</dbReference>
<proteinExistence type="predicted"/>
<dbReference type="InterPro" id="IPR045057">
    <property type="entry name" value="Gcn5-rel_NAT"/>
</dbReference>
<dbReference type="InterPro" id="IPR016181">
    <property type="entry name" value="Acyl_CoA_acyltransferase"/>
</dbReference>
<dbReference type="GO" id="GO:0016747">
    <property type="term" value="F:acyltransferase activity, transferring groups other than amino-acyl groups"/>
    <property type="evidence" value="ECO:0007669"/>
    <property type="project" value="InterPro"/>
</dbReference>
<accession>A0A4R6VGR2</accession>
<reference evidence="3 4" key="1">
    <citation type="submission" date="2019-03" db="EMBL/GenBank/DDBJ databases">
        <title>Genomic Encyclopedia of Type Strains, Phase IV (KMG-IV): sequencing the most valuable type-strain genomes for metagenomic binning, comparative biology and taxonomic classification.</title>
        <authorList>
            <person name="Goeker M."/>
        </authorList>
    </citation>
    <scope>NUCLEOTIDE SEQUENCE [LARGE SCALE GENOMIC DNA]</scope>
    <source>
        <strain evidence="3 4">DSM 45775</strain>
    </source>
</reference>
<dbReference type="Gene3D" id="3.40.630.30">
    <property type="match status" value="1"/>
</dbReference>
<feature type="domain" description="N-acetyltransferase" evidence="1">
    <location>
        <begin position="1"/>
        <end position="114"/>
    </location>
</feature>
<dbReference type="InterPro" id="IPR000182">
    <property type="entry name" value="GNAT_dom"/>
</dbReference>
<dbReference type="Proteomes" id="UP000295705">
    <property type="component" value="Unassembled WGS sequence"/>
</dbReference>
<evidence type="ECO:0000259" key="2">
    <source>
        <dbReference type="PROSITE" id="PS51729"/>
    </source>
</evidence>
<dbReference type="PROSITE" id="PS51186">
    <property type="entry name" value="GNAT"/>
    <property type="match status" value="1"/>
</dbReference>
<dbReference type="RefSeq" id="WP_166659763.1">
    <property type="nucleotide sequence ID" value="NZ_BAABHR010000007.1"/>
</dbReference>
<sequence>MDDSSDVQVREDPDRGAFVLTVDGVEAGHVDYRRRTAPAALVLIHTEVEPAWGGQGLGRRLVRAVFEAARAEEVPLVPLCEYAQRWVGLHPEYLADVPAHDRQKLGLPEPQMAGEEQ</sequence>
<dbReference type="CDD" id="cd04301">
    <property type="entry name" value="NAT_SF"/>
    <property type="match status" value="1"/>
</dbReference>
<dbReference type="PROSITE" id="PS51729">
    <property type="entry name" value="GNAT_YJDJ"/>
    <property type="match status" value="1"/>
</dbReference>
<evidence type="ECO:0000259" key="1">
    <source>
        <dbReference type="PROSITE" id="PS51186"/>
    </source>
</evidence>
<dbReference type="Pfam" id="PF14542">
    <property type="entry name" value="Acetyltransf_CG"/>
    <property type="match status" value="1"/>
</dbReference>
<feature type="domain" description="N-acetyltransferase" evidence="2">
    <location>
        <begin position="10"/>
        <end position="98"/>
    </location>
</feature>
<dbReference type="InterPro" id="IPR031165">
    <property type="entry name" value="GNAT_YJDJ"/>
</dbReference>
<name>A0A4R6VGR2_9PSEU</name>
<dbReference type="PANTHER" id="PTHR31435:SF10">
    <property type="entry name" value="BSR4717 PROTEIN"/>
    <property type="match status" value="1"/>
</dbReference>
<protein>
    <submittedName>
        <fullName evidence="3">Uncharacterized protein</fullName>
    </submittedName>
</protein>
<dbReference type="EMBL" id="SNYO01000002">
    <property type="protein sequence ID" value="TDQ62488.1"/>
    <property type="molecule type" value="Genomic_DNA"/>
</dbReference>
<gene>
    <name evidence="3" type="ORF">EV188_102142</name>
</gene>
<keyword evidence="4" id="KW-1185">Reference proteome</keyword>